<accession>A0AAD9HXM7</accession>
<evidence type="ECO:0000259" key="2">
    <source>
        <dbReference type="Pfam" id="PF09414"/>
    </source>
</evidence>
<dbReference type="EMBL" id="JAQQPM010000001">
    <property type="protein sequence ID" value="KAK2066642.1"/>
    <property type="molecule type" value="Genomic_DNA"/>
</dbReference>
<dbReference type="SUPFAM" id="SSF56091">
    <property type="entry name" value="DNA ligase/mRNA capping enzyme, catalytic domain"/>
    <property type="match status" value="1"/>
</dbReference>
<feature type="compositionally biased region" description="Basic and acidic residues" evidence="1">
    <location>
        <begin position="540"/>
        <end position="554"/>
    </location>
</feature>
<reference evidence="3" key="1">
    <citation type="journal article" date="2023" name="Mol. Plant Microbe Interact.">
        <title>Elucidating the Obligate Nature and Biological Capacity of an Invasive Fungal Corn Pathogen.</title>
        <authorList>
            <person name="MacCready J.S."/>
            <person name="Roggenkamp E.M."/>
            <person name="Gdanetz K."/>
            <person name="Chilvers M.I."/>
        </authorList>
    </citation>
    <scope>NUCLEOTIDE SEQUENCE</scope>
    <source>
        <strain evidence="3">PM02</strain>
    </source>
</reference>
<proteinExistence type="predicted"/>
<dbReference type="Pfam" id="PF09414">
    <property type="entry name" value="RNA_ligase"/>
    <property type="match status" value="1"/>
</dbReference>
<protein>
    <recommendedName>
        <fullName evidence="2">RNA ligase domain-containing protein</fullName>
    </recommendedName>
</protein>
<feature type="domain" description="RNA ligase" evidence="2">
    <location>
        <begin position="241"/>
        <end position="426"/>
    </location>
</feature>
<comment type="caution">
    <text evidence="3">The sequence shown here is derived from an EMBL/GenBank/DDBJ whole genome shotgun (WGS) entry which is preliminary data.</text>
</comment>
<feature type="region of interest" description="Disordered" evidence="1">
    <location>
        <begin position="9"/>
        <end position="41"/>
    </location>
</feature>
<sequence length="554" mass="62268">MDFLKQAIKDAGPGADLSTHSSTPSKPETSHNNVDVHAEPTSKKVNMAKNAFLRTGTREEPPKAQGLATLRQIDKISGALGTHKFNTAHIDGWVVVVAAHRFSAGEHVLFFEPDAFIPAAHFKRAADLGSTLTEYQGVKGYRVTIRKVTSELHSEGFIAKLSEFPRIEQKAQELLATHTPSQSDKNSLDFTQDLGVLKWRIDNDMSLQKLGDIPVFVRDCSMPNGQNCPNFFVKPKYKAIEYQETSKMDGATMSCYFVRQDSSFWRSLAPLPACYDERMVHSNGRFGVCARNTERNNAHARQVDVYWEAALKLNMPETLARENRNLVVHGELVGDAISQNPHGFPAGERRFYVFWIDELDAKTRMGPRDVVRLAGKLGLEHVEVRRYVKLTDIAQSHADLLIWSNACNREGLVYKSCGYDGRWFKILSTEWAASKEKLIEENDKAQSKAFKLFNTRNQFPSPAKQNLEAWKAAMAAEREMWMRWQEVLATGDISRLFEATSYRPRSKSECIKLVRAQELRETVEVSETVTSAPQAASGDGADKNAAGHDLDRTQ</sequence>
<gene>
    <name evidence="3" type="ORF">P8C59_000439</name>
</gene>
<keyword evidence="4" id="KW-1185">Reference proteome</keyword>
<feature type="region of interest" description="Disordered" evidence="1">
    <location>
        <begin position="525"/>
        <end position="554"/>
    </location>
</feature>
<evidence type="ECO:0000313" key="4">
    <source>
        <dbReference type="Proteomes" id="UP001217918"/>
    </source>
</evidence>
<dbReference type="Gene3D" id="3.30.470.30">
    <property type="entry name" value="DNA ligase/mRNA capping enzyme"/>
    <property type="match status" value="1"/>
</dbReference>
<dbReference type="Proteomes" id="UP001217918">
    <property type="component" value="Unassembled WGS sequence"/>
</dbReference>
<evidence type="ECO:0000256" key="1">
    <source>
        <dbReference type="SAM" id="MobiDB-lite"/>
    </source>
</evidence>
<feature type="compositionally biased region" description="Polar residues" evidence="1">
    <location>
        <begin position="525"/>
        <end position="534"/>
    </location>
</feature>
<dbReference type="Pfam" id="PF21189">
    <property type="entry name" value="PHA02142"/>
    <property type="match status" value="1"/>
</dbReference>
<feature type="compositionally biased region" description="Polar residues" evidence="1">
    <location>
        <begin position="18"/>
        <end position="33"/>
    </location>
</feature>
<dbReference type="AlphaFoldDB" id="A0AAD9HXM7"/>
<evidence type="ECO:0000313" key="3">
    <source>
        <dbReference type="EMBL" id="KAK2066642.1"/>
    </source>
</evidence>
<organism evidence="3 4">
    <name type="scientific">Phyllachora maydis</name>
    <dbReference type="NCBI Taxonomy" id="1825666"/>
    <lineage>
        <taxon>Eukaryota</taxon>
        <taxon>Fungi</taxon>
        <taxon>Dikarya</taxon>
        <taxon>Ascomycota</taxon>
        <taxon>Pezizomycotina</taxon>
        <taxon>Sordariomycetes</taxon>
        <taxon>Sordariomycetidae</taxon>
        <taxon>Phyllachorales</taxon>
        <taxon>Phyllachoraceae</taxon>
        <taxon>Phyllachora</taxon>
    </lineage>
</organism>
<dbReference type="InterPro" id="IPR021122">
    <property type="entry name" value="RNA_ligase_dom_REL/Rnl2"/>
</dbReference>
<name>A0AAD9HXM7_9PEZI</name>